<dbReference type="InterPro" id="IPR011992">
    <property type="entry name" value="EF-hand-dom_pair"/>
</dbReference>
<keyword evidence="1" id="KW-0963">Cytoplasm</keyword>
<dbReference type="Pfam" id="PF13499">
    <property type="entry name" value="EF-hand_7"/>
    <property type="match status" value="2"/>
</dbReference>
<evidence type="ECO:0000259" key="6">
    <source>
        <dbReference type="PROSITE" id="PS50222"/>
    </source>
</evidence>
<keyword evidence="4" id="KW-0106">Calcium</keyword>
<evidence type="ECO:0000256" key="2">
    <source>
        <dbReference type="ARBA" id="ARBA00022723"/>
    </source>
</evidence>
<dbReference type="PROSITE" id="PS00018">
    <property type="entry name" value="EF_HAND_1"/>
    <property type="match status" value="2"/>
</dbReference>
<dbReference type="SMART" id="SM00054">
    <property type="entry name" value="EFh"/>
    <property type="match status" value="3"/>
</dbReference>
<keyword evidence="3" id="KW-0677">Repeat</keyword>
<comment type="subcellular location">
    <subcellularLocation>
        <location evidence="5">Cytoplasmic vesicle</location>
        <location evidence="5">COPII-coated vesicle membrane</location>
    </subcellularLocation>
</comment>
<dbReference type="GeneTree" id="ENSGT00940000160982"/>
<dbReference type="InterPro" id="IPR018247">
    <property type="entry name" value="EF_Hand_1_Ca_BS"/>
</dbReference>
<reference evidence="7" key="1">
    <citation type="submission" date="2025-08" db="UniProtKB">
        <authorList>
            <consortium name="Ensembl"/>
        </authorList>
    </citation>
    <scope>IDENTIFICATION</scope>
</reference>
<dbReference type="GO" id="GO:0005509">
    <property type="term" value="F:calcium ion binding"/>
    <property type="evidence" value="ECO:0007669"/>
    <property type="project" value="InterPro"/>
</dbReference>
<dbReference type="PANTHER" id="PTHR46212:SF9">
    <property type="entry name" value="PROGRAMMED CELL DEATH PROTEIN 6"/>
    <property type="match status" value="1"/>
</dbReference>
<dbReference type="PROSITE" id="PS50222">
    <property type="entry name" value="EF_HAND_2"/>
    <property type="match status" value="1"/>
</dbReference>
<dbReference type="Ensembl" id="ENSEBUT00000011014.1">
    <property type="protein sequence ID" value="ENSEBUP00000010466.1"/>
    <property type="gene ID" value="ENSEBUG00000006741.1"/>
</dbReference>
<evidence type="ECO:0000256" key="5">
    <source>
        <dbReference type="ARBA" id="ARBA00049643"/>
    </source>
</evidence>
<evidence type="ECO:0000313" key="8">
    <source>
        <dbReference type="Proteomes" id="UP000694388"/>
    </source>
</evidence>
<dbReference type="AlphaFoldDB" id="A0A8C4Q5U8"/>
<reference evidence="7" key="2">
    <citation type="submission" date="2025-09" db="UniProtKB">
        <authorList>
            <consortium name="Ensembl"/>
        </authorList>
    </citation>
    <scope>IDENTIFICATION</scope>
</reference>
<evidence type="ECO:0000256" key="3">
    <source>
        <dbReference type="ARBA" id="ARBA00022737"/>
    </source>
</evidence>
<sequence>MPYSCRLDKDRSGSLSAVELQQALSNGTWTPFNMQTVQIIIGMFDRERKGTINFQAFVGLWKYITDWQAVFRSFDTDNSGFIDKNEMKGALTFFGYKFSDPFYDVLIWRFDRQNRGQIAFDDFIQCCVTLQTLSNTFQMQDTDRDGWVTIAYEQFLSMALSVRS</sequence>
<dbReference type="PANTHER" id="PTHR46212">
    <property type="entry name" value="PEFLIN"/>
    <property type="match status" value="1"/>
</dbReference>
<dbReference type="OMA" id="FYNILMH"/>
<dbReference type="SUPFAM" id="SSF47473">
    <property type="entry name" value="EF-hand"/>
    <property type="match status" value="1"/>
</dbReference>
<keyword evidence="8" id="KW-1185">Reference proteome</keyword>
<evidence type="ECO:0000256" key="1">
    <source>
        <dbReference type="ARBA" id="ARBA00022490"/>
    </source>
</evidence>
<dbReference type="InterPro" id="IPR002048">
    <property type="entry name" value="EF_hand_dom"/>
</dbReference>
<evidence type="ECO:0000256" key="4">
    <source>
        <dbReference type="ARBA" id="ARBA00022837"/>
    </source>
</evidence>
<feature type="domain" description="EF-hand" evidence="6">
    <location>
        <begin position="62"/>
        <end position="97"/>
    </location>
</feature>
<protein>
    <submittedName>
        <fullName evidence="7">Programmed cell death 6</fullName>
    </submittedName>
</protein>
<dbReference type="GO" id="GO:0048306">
    <property type="term" value="F:calcium-dependent protein binding"/>
    <property type="evidence" value="ECO:0007669"/>
    <property type="project" value="UniProtKB-ARBA"/>
</dbReference>
<dbReference type="Gene3D" id="1.10.238.10">
    <property type="entry name" value="EF-hand"/>
    <property type="match status" value="1"/>
</dbReference>
<accession>A0A8C4Q5U8</accession>
<dbReference type="GO" id="GO:0012507">
    <property type="term" value="C:ER to Golgi transport vesicle membrane"/>
    <property type="evidence" value="ECO:0007669"/>
    <property type="project" value="UniProtKB-SubCell"/>
</dbReference>
<name>A0A8C4Q5U8_EPTBU</name>
<keyword evidence="2" id="KW-0479">Metal-binding</keyword>
<proteinExistence type="predicted"/>
<organism evidence="7 8">
    <name type="scientific">Eptatretus burgeri</name>
    <name type="common">Inshore hagfish</name>
    <dbReference type="NCBI Taxonomy" id="7764"/>
    <lineage>
        <taxon>Eukaryota</taxon>
        <taxon>Metazoa</taxon>
        <taxon>Chordata</taxon>
        <taxon>Craniata</taxon>
        <taxon>Vertebrata</taxon>
        <taxon>Cyclostomata</taxon>
        <taxon>Myxini</taxon>
        <taxon>Myxiniformes</taxon>
        <taxon>Myxinidae</taxon>
        <taxon>Eptatretinae</taxon>
        <taxon>Eptatretus</taxon>
    </lineage>
</organism>
<dbReference type="Proteomes" id="UP000694388">
    <property type="component" value="Unplaced"/>
</dbReference>
<dbReference type="InterPro" id="IPR051426">
    <property type="entry name" value="Peflin/Sorcin_CaBP"/>
</dbReference>
<evidence type="ECO:0000313" key="7">
    <source>
        <dbReference type="Ensembl" id="ENSEBUP00000010466.1"/>
    </source>
</evidence>